<comment type="caution">
    <text evidence="5">The sequence shown here is derived from an EMBL/GenBank/DDBJ whole genome shotgun (WGS) entry which is preliminary data.</text>
</comment>
<dbReference type="InterPro" id="IPR027643">
    <property type="entry name" value="Formin-like_plant"/>
</dbReference>
<dbReference type="SUPFAM" id="SSF101447">
    <property type="entry name" value="Formin homology 2 domain (FH2 domain)"/>
    <property type="match status" value="1"/>
</dbReference>
<reference evidence="5 6" key="1">
    <citation type="journal article" date="2024" name="Plant Biotechnol. J.">
        <title>Dendrobium thyrsiflorum genome and its molecular insights into genes involved in important horticultural traits.</title>
        <authorList>
            <person name="Chen B."/>
            <person name="Wang J.Y."/>
            <person name="Zheng P.J."/>
            <person name="Li K.L."/>
            <person name="Liang Y.M."/>
            <person name="Chen X.F."/>
            <person name="Zhang C."/>
            <person name="Zhao X."/>
            <person name="He X."/>
            <person name="Zhang G.Q."/>
            <person name="Liu Z.J."/>
            <person name="Xu Q."/>
        </authorList>
    </citation>
    <scope>NUCLEOTIDE SEQUENCE [LARGE SCALE GENOMIC DNA]</scope>
    <source>
        <strain evidence="5">GZMU011</strain>
    </source>
</reference>
<dbReference type="AlphaFoldDB" id="A0ABD0U2H7"/>
<dbReference type="InterPro" id="IPR042201">
    <property type="entry name" value="FH2_Formin_sf"/>
</dbReference>
<evidence type="ECO:0000259" key="4">
    <source>
        <dbReference type="PROSITE" id="PS51444"/>
    </source>
</evidence>
<dbReference type="InterPro" id="IPR015425">
    <property type="entry name" value="FH2_Formin"/>
</dbReference>
<gene>
    <name evidence="5" type="ORF">M5K25_024480</name>
</gene>
<evidence type="ECO:0000313" key="5">
    <source>
        <dbReference type="EMBL" id="KAL0906020.1"/>
    </source>
</evidence>
<comment type="similarity">
    <text evidence="3">Belongs to the formin-like family. Class-I subfamily.</text>
</comment>
<name>A0ABD0U2H7_DENTH</name>
<keyword evidence="6" id="KW-1185">Reference proteome</keyword>
<dbReference type="Pfam" id="PF02181">
    <property type="entry name" value="FH2"/>
    <property type="match status" value="1"/>
</dbReference>
<dbReference type="PANTHER" id="PTHR23213:SF368">
    <property type="entry name" value="HISTONE H3-K79 METHYLTRANSFERASE"/>
    <property type="match status" value="1"/>
</dbReference>
<feature type="domain" description="FH2" evidence="4">
    <location>
        <begin position="1"/>
        <end position="108"/>
    </location>
</feature>
<protein>
    <recommendedName>
        <fullName evidence="4">FH2 domain-containing protein</fullName>
    </recommendedName>
</protein>
<dbReference type="Proteomes" id="UP001552299">
    <property type="component" value="Unassembled WGS sequence"/>
</dbReference>
<proteinExistence type="inferred from homology"/>
<accession>A0ABD0U2H7</accession>
<dbReference type="PANTHER" id="PTHR23213">
    <property type="entry name" value="FORMIN-RELATED"/>
    <property type="match status" value="1"/>
</dbReference>
<evidence type="ECO:0000313" key="6">
    <source>
        <dbReference type="Proteomes" id="UP001552299"/>
    </source>
</evidence>
<sequence>MSSRDHAAAAAVAWVAVAVMTQSLRHGSDLAPLSQRQNTENLGSELLDTLLKMAHNKEQEAKLREYKDDSPVKLGPAEKFLKALLDIPFTFKRVDVMLYIINFDSEVN</sequence>
<dbReference type="EMBL" id="JANQDX010000018">
    <property type="protein sequence ID" value="KAL0906020.1"/>
    <property type="molecule type" value="Genomic_DNA"/>
</dbReference>
<keyword evidence="2" id="KW-0732">Signal</keyword>
<comment type="subcellular location">
    <subcellularLocation>
        <location evidence="1">Membrane</location>
        <topology evidence="1">Single-pass membrane protein</topology>
    </subcellularLocation>
</comment>
<dbReference type="PROSITE" id="PS51444">
    <property type="entry name" value="FH2"/>
    <property type="match status" value="1"/>
</dbReference>
<organism evidence="5 6">
    <name type="scientific">Dendrobium thyrsiflorum</name>
    <name type="common">Pinecone-like raceme dendrobium</name>
    <name type="synonym">Orchid</name>
    <dbReference type="NCBI Taxonomy" id="117978"/>
    <lineage>
        <taxon>Eukaryota</taxon>
        <taxon>Viridiplantae</taxon>
        <taxon>Streptophyta</taxon>
        <taxon>Embryophyta</taxon>
        <taxon>Tracheophyta</taxon>
        <taxon>Spermatophyta</taxon>
        <taxon>Magnoliopsida</taxon>
        <taxon>Liliopsida</taxon>
        <taxon>Asparagales</taxon>
        <taxon>Orchidaceae</taxon>
        <taxon>Epidendroideae</taxon>
        <taxon>Malaxideae</taxon>
        <taxon>Dendrobiinae</taxon>
        <taxon>Dendrobium</taxon>
    </lineage>
</organism>
<dbReference type="GO" id="GO:0016020">
    <property type="term" value="C:membrane"/>
    <property type="evidence" value="ECO:0007669"/>
    <property type="project" value="UniProtKB-SubCell"/>
</dbReference>
<evidence type="ECO:0000256" key="3">
    <source>
        <dbReference type="ARBA" id="ARBA00025793"/>
    </source>
</evidence>
<evidence type="ECO:0000256" key="1">
    <source>
        <dbReference type="ARBA" id="ARBA00004167"/>
    </source>
</evidence>
<evidence type="ECO:0000256" key="2">
    <source>
        <dbReference type="ARBA" id="ARBA00022729"/>
    </source>
</evidence>
<dbReference type="Gene3D" id="1.20.58.2220">
    <property type="entry name" value="Formin, FH2 domain"/>
    <property type="match status" value="1"/>
</dbReference>